<organism evidence="2 3">
    <name type="scientific">Actinacidiphila cocklensis</name>
    <dbReference type="NCBI Taxonomy" id="887465"/>
    <lineage>
        <taxon>Bacteria</taxon>
        <taxon>Bacillati</taxon>
        <taxon>Actinomycetota</taxon>
        <taxon>Actinomycetes</taxon>
        <taxon>Kitasatosporales</taxon>
        <taxon>Streptomycetaceae</taxon>
        <taxon>Actinacidiphila</taxon>
    </lineage>
</organism>
<dbReference type="Proteomes" id="UP001152519">
    <property type="component" value="Unassembled WGS sequence"/>
</dbReference>
<sequence length="537" mass="56764">MHCRGPWVEAAPDGTPDAARSGLRQGGPTRSPCSFGLGTPYDSPYSRSLHQSGDLAVAGQLVGRAGEGANRLEQLAVCSRCQFGLDDVEQGVPSSLRLGGPQLGGDHRLGETAERAPGLAAGQLVEQLVIAGRSCPRDAVLIAEEDLHEREDVFVLHGLRDVAVLADKGGEGACGCRLGVEVAVAVMGGQQIVQHRVHLGGALVFREISAPVDEVKELLGGASLGGVGAGAEAAVLHAEALPGIFADLRPELRPQHEDVVGDDRCAAGVGIEAEQAGAERVGAVSGQVLEERGGALDVAWVQLVCFDVRQKPAGFCGDGVVRQGDDLPYAGLQPRGELHAGQLHLVGVSRAGVVPHVADVVDLGVARGGEQADLSGGPQQVDVVDLDQVVLGRQVLAPVVRRNGDVEEVGQVVAGYPPAQLADRLVPQVVQRRVEEPRRSGGDHLAHVHRPSAVGHRQPSQGAPETRERLLAFHQIDQDTVRRQAGISELIKEHLLEPLEVLYCRRLRISARDLVHRSNVPSWSPHRRCLSEPPSCC</sequence>
<dbReference type="AlphaFoldDB" id="A0A9W4GWD7"/>
<dbReference type="EMBL" id="CAJSLV010000090">
    <property type="protein sequence ID" value="CAG6397614.1"/>
    <property type="molecule type" value="Genomic_DNA"/>
</dbReference>
<feature type="region of interest" description="Disordered" evidence="1">
    <location>
        <begin position="1"/>
        <end position="38"/>
    </location>
</feature>
<proteinExistence type="predicted"/>
<comment type="caution">
    <text evidence="2">The sequence shown here is derived from an EMBL/GenBank/DDBJ whole genome shotgun (WGS) entry which is preliminary data.</text>
</comment>
<evidence type="ECO:0000313" key="2">
    <source>
        <dbReference type="EMBL" id="CAG6397614.1"/>
    </source>
</evidence>
<accession>A0A9W4GWD7</accession>
<feature type="compositionally biased region" description="Basic and acidic residues" evidence="1">
    <location>
        <begin position="436"/>
        <end position="446"/>
    </location>
</feature>
<name>A0A9W4GWD7_9ACTN</name>
<keyword evidence="3" id="KW-1185">Reference proteome</keyword>
<gene>
    <name evidence="2" type="ORF">SCOCK_580040</name>
</gene>
<feature type="region of interest" description="Disordered" evidence="1">
    <location>
        <begin position="436"/>
        <end position="465"/>
    </location>
</feature>
<evidence type="ECO:0000313" key="3">
    <source>
        <dbReference type="Proteomes" id="UP001152519"/>
    </source>
</evidence>
<evidence type="ECO:0000256" key="1">
    <source>
        <dbReference type="SAM" id="MobiDB-lite"/>
    </source>
</evidence>
<reference evidence="2" key="1">
    <citation type="submission" date="2021-05" db="EMBL/GenBank/DDBJ databases">
        <authorList>
            <person name="Arsene-Ploetze F."/>
        </authorList>
    </citation>
    <scope>NUCLEOTIDE SEQUENCE</scope>
    <source>
        <strain evidence="2">DSM 42138</strain>
    </source>
</reference>
<protein>
    <submittedName>
        <fullName evidence="2">Uncharacterized protein</fullName>
    </submittedName>
</protein>